<comment type="caution">
    <text evidence="2">The sequence shown here is derived from an EMBL/GenBank/DDBJ whole genome shotgun (WGS) entry which is preliminary data.</text>
</comment>
<evidence type="ECO:0000313" key="3">
    <source>
        <dbReference type="Proteomes" id="UP001494902"/>
    </source>
</evidence>
<dbReference type="PRINTS" id="PR00111">
    <property type="entry name" value="ABHYDROLASE"/>
</dbReference>
<dbReference type="InterPro" id="IPR000073">
    <property type="entry name" value="AB_hydrolase_1"/>
</dbReference>
<proteinExistence type="predicted"/>
<organism evidence="2 3">
    <name type="scientific">Pseudonocardia nematodicida</name>
    <dbReference type="NCBI Taxonomy" id="1206997"/>
    <lineage>
        <taxon>Bacteria</taxon>
        <taxon>Bacillati</taxon>
        <taxon>Actinomycetota</taxon>
        <taxon>Actinomycetes</taxon>
        <taxon>Pseudonocardiales</taxon>
        <taxon>Pseudonocardiaceae</taxon>
        <taxon>Pseudonocardia</taxon>
    </lineage>
</organism>
<dbReference type="RefSeq" id="WP_349297526.1">
    <property type="nucleotide sequence ID" value="NZ_JBEDNQ010000003.1"/>
</dbReference>
<dbReference type="GO" id="GO:0016787">
    <property type="term" value="F:hydrolase activity"/>
    <property type="evidence" value="ECO:0007669"/>
    <property type="project" value="UniProtKB-KW"/>
</dbReference>
<dbReference type="Proteomes" id="UP001494902">
    <property type="component" value="Unassembled WGS sequence"/>
</dbReference>
<evidence type="ECO:0000259" key="1">
    <source>
        <dbReference type="Pfam" id="PF00561"/>
    </source>
</evidence>
<dbReference type="PANTHER" id="PTHR42977">
    <property type="entry name" value="HYDROLASE-RELATED"/>
    <property type="match status" value="1"/>
</dbReference>
<dbReference type="SUPFAM" id="SSF53474">
    <property type="entry name" value="alpha/beta-Hydrolases"/>
    <property type="match status" value="1"/>
</dbReference>
<dbReference type="Gene3D" id="3.40.50.1820">
    <property type="entry name" value="alpha/beta hydrolase"/>
    <property type="match status" value="1"/>
</dbReference>
<dbReference type="InterPro" id="IPR029058">
    <property type="entry name" value="AB_hydrolase_fold"/>
</dbReference>
<dbReference type="EMBL" id="JBEDNQ010000003">
    <property type="protein sequence ID" value="MEQ3550441.1"/>
    <property type="molecule type" value="Genomic_DNA"/>
</dbReference>
<name>A0ABV1K7H0_9PSEU</name>
<dbReference type="Pfam" id="PF00561">
    <property type="entry name" value="Abhydrolase_1"/>
    <property type="match status" value="1"/>
</dbReference>
<accession>A0ABV1K7H0</accession>
<gene>
    <name evidence="2" type="ORF">WIS52_08160</name>
</gene>
<dbReference type="InterPro" id="IPR051340">
    <property type="entry name" value="Haloalkane_dehalogenase"/>
</dbReference>
<dbReference type="PANTHER" id="PTHR42977:SF1">
    <property type="entry name" value="BLR6576 PROTEIN"/>
    <property type="match status" value="1"/>
</dbReference>
<keyword evidence="3" id="KW-1185">Reference proteome</keyword>
<evidence type="ECO:0000313" key="2">
    <source>
        <dbReference type="EMBL" id="MEQ3550441.1"/>
    </source>
</evidence>
<keyword evidence="2" id="KW-0378">Hydrolase</keyword>
<reference evidence="2 3" key="1">
    <citation type="submission" date="2024-03" db="EMBL/GenBank/DDBJ databases">
        <title>Draft genome sequence of Pseudonocardia nematodicida JCM 31783.</title>
        <authorList>
            <person name="Butdee W."/>
            <person name="Duangmal K."/>
        </authorList>
    </citation>
    <scope>NUCLEOTIDE SEQUENCE [LARGE SCALE GENOMIC DNA]</scope>
    <source>
        <strain evidence="2 3">JCM 31783</strain>
    </source>
</reference>
<protein>
    <submittedName>
        <fullName evidence="2">Alpha/beta hydrolase</fullName>
    </submittedName>
</protein>
<dbReference type="PRINTS" id="PR00412">
    <property type="entry name" value="EPOXHYDRLASE"/>
</dbReference>
<dbReference type="InterPro" id="IPR000639">
    <property type="entry name" value="Epox_hydrolase-like"/>
</dbReference>
<feature type="domain" description="AB hydrolase-1" evidence="1">
    <location>
        <begin position="27"/>
        <end position="273"/>
    </location>
</feature>
<sequence length="310" mass="33762">MAEVSYRHHAVAGRRVFVRESGPPDGPVVLLLHGFPTSSRMYRALIPALGERYRVIAPDHIGFGHSDAPAADEFDYTFDALTDVTEALLDELGVERFAVVVQDYGAPIAWRLALRRPSAITAVISQNGNAYDDGFVEEFWAPVWAYSRAPGPDTEPAVRGALGEPAIRWQYLHGVDRPELVDPDTWTIDAASMARHGSEAAQLSLFRDYATNVPLYPRLHAWFRETQVPLLAVWGENDEIFGPAGARAFARDLPDAEIHLVPGGGHFLIESHPGTVLGHLEGFLERRLGTGADRGGDDVAGARAPAGVVT</sequence>